<evidence type="ECO:0000313" key="11">
    <source>
        <dbReference type="EMBL" id="MFD2725385.1"/>
    </source>
</evidence>
<feature type="transmembrane region" description="Helical" evidence="9">
    <location>
        <begin position="192"/>
        <end position="213"/>
    </location>
</feature>
<evidence type="ECO:0000256" key="1">
    <source>
        <dbReference type="ARBA" id="ARBA00000085"/>
    </source>
</evidence>
<dbReference type="PANTHER" id="PTHR24421:SF10">
    <property type="entry name" value="NITRATE_NITRITE SENSOR PROTEIN NARQ"/>
    <property type="match status" value="1"/>
</dbReference>
<feature type="transmembrane region" description="Helical" evidence="9">
    <location>
        <begin position="345"/>
        <end position="364"/>
    </location>
</feature>
<accession>A0ABW5T9N9</accession>
<proteinExistence type="predicted"/>
<evidence type="ECO:0000256" key="2">
    <source>
        <dbReference type="ARBA" id="ARBA00012438"/>
    </source>
</evidence>
<feature type="domain" description="Histidine kinase" evidence="10">
    <location>
        <begin position="528"/>
        <end position="613"/>
    </location>
</feature>
<protein>
    <recommendedName>
        <fullName evidence="2">histidine kinase</fullName>
        <ecNumber evidence="2">2.7.13.3</ecNumber>
    </recommendedName>
</protein>
<keyword evidence="4" id="KW-0808">Transferase</keyword>
<dbReference type="InterPro" id="IPR003594">
    <property type="entry name" value="HATPase_dom"/>
</dbReference>
<dbReference type="Gene3D" id="2.60.40.2380">
    <property type="match status" value="1"/>
</dbReference>
<dbReference type="InterPro" id="IPR036890">
    <property type="entry name" value="HATPase_C_sf"/>
</dbReference>
<evidence type="ECO:0000256" key="6">
    <source>
        <dbReference type="ARBA" id="ARBA00022777"/>
    </source>
</evidence>
<evidence type="ECO:0000256" key="4">
    <source>
        <dbReference type="ARBA" id="ARBA00022679"/>
    </source>
</evidence>
<dbReference type="Gene3D" id="3.30.565.10">
    <property type="entry name" value="Histidine kinase-like ATPase, C-terminal domain"/>
    <property type="match status" value="1"/>
</dbReference>
<keyword evidence="9" id="KW-1133">Transmembrane helix</keyword>
<comment type="catalytic activity">
    <reaction evidence="1">
        <text>ATP + protein L-histidine = ADP + protein N-phospho-L-histidine.</text>
        <dbReference type="EC" id="2.7.13.3"/>
    </reaction>
</comment>
<reference evidence="12" key="1">
    <citation type="journal article" date="2019" name="Int. J. Syst. Evol. Microbiol.">
        <title>The Global Catalogue of Microorganisms (GCM) 10K type strain sequencing project: providing services to taxonomists for standard genome sequencing and annotation.</title>
        <authorList>
            <consortium name="The Broad Institute Genomics Platform"/>
            <consortium name="The Broad Institute Genome Sequencing Center for Infectious Disease"/>
            <person name="Wu L."/>
            <person name="Ma J."/>
        </authorList>
    </citation>
    <scope>NUCLEOTIDE SEQUENCE [LARGE SCALE GENOMIC DNA]</scope>
    <source>
        <strain evidence="12">KCTC 42398</strain>
    </source>
</reference>
<dbReference type="CDD" id="cd16917">
    <property type="entry name" value="HATPase_UhpB-NarQ-NarX-like"/>
    <property type="match status" value="1"/>
</dbReference>
<dbReference type="SUPFAM" id="SSF55874">
    <property type="entry name" value="ATPase domain of HSP90 chaperone/DNA topoisomerase II/histidine kinase"/>
    <property type="match status" value="1"/>
</dbReference>
<keyword evidence="12" id="KW-1185">Reference proteome</keyword>
<keyword evidence="6" id="KW-0418">Kinase</keyword>
<evidence type="ECO:0000256" key="7">
    <source>
        <dbReference type="ARBA" id="ARBA00022840"/>
    </source>
</evidence>
<keyword evidence="9" id="KW-0812">Transmembrane</keyword>
<dbReference type="Pfam" id="PF07696">
    <property type="entry name" value="7TMR-DISMED2"/>
    <property type="match status" value="1"/>
</dbReference>
<dbReference type="Pfam" id="PF07730">
    <property type="entry name" value="HisKA_3"/>
    <property type="match status" value="1"/>
</dbReference>
<sequence>MKNIFLFMFCLNYIGILISQNNSDVNVLSGSLDQYTISKHYTFRESENALSIHQVLEDDGLFKFEEKTFLNSGVFHPYNWIRIKVLNDSEESDFIFEFNQTYIDSLEFYVLKDREIIQAFPKRGLHFENNNNSSFLSNKYAYTYPIKIPKHDTLSFYVHAVVNDGAFRTVNKIWTAKGYEQRSEDIKVRSSYLIFFAGFTVLVIIISIAMFFFSRQRLYLYYAGFVAVIFANLLGLRYFVSPLFFEKYLFFGNNFLEMFTLVQAFFVMQYLKHFFYLKTYYPKLHQGIGRIAMLTFLFFVVALFLRRFEWFYALSYYSAKLLLLIVTVGFYTIAIKLCFKKEIMAYYFVVAYFPLMLVVIHYLLTALKLTSGYSPIEWEFVIFFEIFVLTIAMAHRYYLLIQENIAYQKKLYEQRLKISRDLHDNIGAQLTFIISSIENLPYGFKISDSKLKAKLQSISAFAKETIYELRDTIWAMNKNKISLDDLQMRISNFVEKANTHSEKTEFSFSVDNSISKDIKFGAIKGMNIYRIIQEAINNAFKYAEAKQVSVSISNAGESIKIQICDDGKGFDLQAVENGNGLNNIKKRAKEIGATVNIESKVDKGTNIHLVVDY</sequence>
<keyword evidence="5" id="KW-0547">Nucleotide-binding</keyword>
<evidence type="ECO:0000256" key="9">
    <source>
        <dbReference type="SAM" id="Phobius"/>
    </source>
</evidence>
<feature type="transmembrane region" description="Helical" evidence="9">
    <location>
        <begin position="255"/>
        <end position="275"/>
    </location>
</feature>
<dbReference type="PROSITE" id="PS50109">
    <property type="entry name" value="HIS_KIN"/>
    <property type="match status" value="1"/>
</dbReference>
<comment type="caution">
    <text evidence="11">The sequence shown here is derived from an EMBL/GenBank/DDBJ whole genome shotgun (WGS) entry which is preliminary data.</text>
</comment>
<dbReference type="InterPro" id="IPR011712">
    <property type="entry name" value="Sig_transdc_His_kin_sub3_dim/P"/>
</dbReference>
<dbReference type="Proteomes" id="UP001597476">
    <property type="component" value="Unassembled WGS sequence"/>
</dbReference>
<dbReference type="PANTHER" id="PTHR24421">
    <property type="entry name" value="NITRATE/NITRITE SENSOR PROTEIN NARX-RELATED"/>
    <property type="match status" value="1"/>
</dbReference>
<feature type="transmembrane region" description="Helical" evidence="9">
    <location>
        <begin position="220"/>
        <end position="240"/>
    </location>
</feature>
<dbReference type="SMART" id="SM00387">
    <property type="entry name" value="HATPase_c"/>
    <property type="match status" value="1"/>
</dbReference>
<keyword evidence="3" id="KW-0597">Phosphoprotein</keyword>
<evidence type="ECO:0000259" key="10">
    <source>
        <dbReference type="PROSITE" id="PS50109"/>
    </source>
</evidence>
<dbReference type="EC" id="2.7.13.3" evidence="2"/>
<evidence type="ECO:0000256" key="8">
    <source>
        <dbReference type="ARBA" id="ARBA00023012"/>
    </source>
</evidence>
<feature type="transmembrane region" description="Helical" evidence="9">
    <location>
        <begin position="311"/>
        <end position="333"/>
    </location>
</feature>
<dbReference type="InterPro" id="IPR011623">
    <property type="entry name" value="7TMR_DISM_rcpt_extracell_dom1"/>
</dbReference>
<feature type="transmembrane region" description="Helical" evidence="9">
    <location>
        <begin position="287"/>
        <end position="305"/>
    </location>
</feature>
<keyword evidence="9" id="KW-0472">Membrane</keyword>
<evidence type="ECO:0000256" key="5">
    <source>
        <dbReference type="ARBA" id="ARBA00022741"/>
    </source>
</evidence>
<dbReference type="InterPro" id="IPR050482">
    <property type="entry name" value="Sensor_HK_TwoCompSys"/>
</dbReference>
<dbReference type="RefSeq" id="WP_380289287.1">
    <property type="nucleotide sequence ID" value="NZ_JBHULY010000005.1"/>
</dbReference>
<gene>
    <name evidence="11" type="ORF">ACFSR8_04105</name>
</gene>
<keyword evidence="7" id="KW-0067">ATP-binding</keyword>
<feature type="transmembrane region" description="Helical" evidence="9">
    <location>
        <begin position="380"/>
        <end position="400"/>
    </location>
</feature>
<organism evidence="11 12">
    <name type="scientific">Hyunsoonleella rubra</name>
    <dbReference type="NCBI Taxonomy" id="1737062"/>
    <lineage>
        <taxon>Bacteria</taxon>
        <taxon>Pseudomonadati</taxon>
        <taxon>Bacteroidota</taxon>
        <taxon>Flavobacteriia</taxon>
        <taxon>Flavobacteriales</taxon>
        <taxon>Flavobacteriaceae</taxon>
    </lineage>
</organism>
<dbReference type="Pfam" id="PF02518">
    <property type="entry name" value="HATPase_c"/>
    <property type="match status" value="1"/>
</dbReference>
<dbReference type="Gene3D" id="1.20.5.1930">
    <property type="match status" value="1"/>
</dbReference>
<evidence type="ECO:0000256" key="3">
    <source>
        <dbReference type="ARBA" id="ARBA00022553"/>
    </source>
</evidence>
<dbReference type="EMBL" id="JBHULY010000005">
    <property type="protein sequence ID" value="MFD2725385.1"/>
    <property type="molecule type" value="Genomic_DNA"/>
</dbReference>
<dbReference type="InterPro" id="IPR011622">
    <property type="entry name" value="7TMR_DISM_rcpt_extracell_dom2"/>
</dbReference>
<dbReference type="InterPro" id="IPR005467">
    <property type="entry name" value="His_kinase_dom"/>
</dbReference>
<evidence type="ECO:0000313" key="12">
    <source>
        <dbReference type="Proteomes" id="UP001597476"/>
    </source>
</evidence>
<dbReference type="Pfam" id="PF07695">
    <property type="entry name" value="7TMR-DISM_7TM"/>
    <property type="match status" value="1"/>
</dbReference>
<keyword evidence="8" id="KW-0902">Two-component regulatory system</keyword>
<name>A0ABW5T9N9_9FLAO</name>